<evidence type="ECO:0000256" key="2">
    <source>
        <dbReference type="ARBA" id="ARBA00001933"/>
    </source>
</evidence>
<comment type="cofactor">
    <cofactor evidence="3">
        <name>Mn(2+)</name>
        <dbReference type="ChEBI" id="CHEBI:29035"/>
    </cofactor>
</comment>
<evidence type="ECO:0000256" key="6">
    <source>
        <dbReference type="ARBA" id="ARBA00022842"/>
    </source>
</evidence>
<dbReference type="GO" id="GO:0003941">
    <property type="term" value="F:L-serine ammonia-lyase activity"/>
    <property type="evidence" value="ECO:0007669"/>
    <property type="project" value="TreeGrafter"/>
</dbReference>
<dbReference type="GO" id="GO:0070179">
    <property type="term" value="P:D-serine biosynthetic process"/>
    <property type="evidence" value="ECO:0007669"/>
    <property type="project" value="TreeGrafter"/>
</dbReference>
<dbReference type="GO" id="GO:0005524">
    <property type="term" value="F:ATP binding"/>
    <property type="evidence" value="ECO:0007669"/>
    <property type="project" value="TreeGrafter"/>
</dbReference>
<dbReference type="GO" id="GO:0030170">
    <property type="term" value="F:pyridoxal phosphate binding"/>
    <property type="evidence" value="ECO:0007669"/>
    <property type="project" value="InterPro"/>
</dbReference>
<comment type="cofactor">
    <cofactor evidence="2">
        <name>pyridoxal 5'-phosphate</name>
        <dbReference type="ChEBI" id="CHEBI:597326"/>
    </cofactor>
</comment>
<keyword evidence="7" id="KW-0663">Pyridoxal phosphate</keyword>
<evidence type="ECO:0000313" key="12">
    <source>
        <dbReference type="Proteomes" id="UP000031535"/>
    </source>
</evidence>
<evidence type="ECO:0000259" key="9">
    <source>
        <dbReference type="Pfam" id="PF00291"/>
    </source>
</evidence>
<dbReference type="AlphaFoldDB" id="A0A0C2I6U1"/>
<feature type="domain" description="Tryptophan synthase beta chain-like PALP" evidence="9">
    <location>
        <begin position="20"/>
        <end position="312"/>
    </location>
</feature>
<dbReference type="InterPro" id="IPR036052">
    <property type="entry name" value="TrpB-like_PALP_sf"/>
</dbReference>
<evidence type="ECO:0000256" key="1">
    <source>
        <dbReference type="ARBA" id="ARBA00001913"/>
    </source>
</evidence>
<dbReference type="EMBL" id="JXDG01000012">
    <property type="protein sequence ID" value="KIH84852.1"/>
    <property type="molecule type" value="Genomic_DNA"/>
</dbReference>
<name>A0A0C2I6U1_9PSED</name>
<proteinExistence type="inferred from homology"/>
<dbReference type="Gene3D" id="3.40.50.1100">
    <property type="match status" value="2"/>
</dbReference>
<dbReference type="InterPro" id="IPR000634">
    <property type="entry name" value="Ser/Thr_deHydtase_PyrdxlP-BS"/>
</dbReference>
<accession>A0A0C2I6U1</accession>
<dbReference type="FunFam" id="3.40.50.1100:FF:000005">
    <property type="entry name" value="Threonine dehydratase catabolic"/>
    <property type="match status" value="1"/>
</dbReference>
<comment type="caution">
    <text evidence="11">The sequence shown here is derived from an EMBL/GenBank/DDBJ whole genome shotgun (WGS) entry which is preliminary data.</text>
</comment>
<evidence type="ECO:0000256" key="8">
    <source>
        <dbReference type="ARBA" id="ARBA00023239"/>
    </source>
</evidence>
<evidence type="ECO:0000313" key="10">
    <source>
        <dbReference type="EMBL" id="KIH84852.1"/>
    </source>
</evidence>
<evidence type="ECO:0000256" key="4">
    <source>
        <dbReference type="ARBA" id="ARBA00001946"/>
    </source>
</evidence>
<evidence type="ECO:0000256" key="5">
    <source>
        <dbReference type="ARBA" id="ARBA00010869"/>
    </source>
</evidence>
<reference evidence="11 12" key="1">
    <citation type="submission" date="2015-01" db="EMBL/GenBank/DDBJ databases">
        <title>Complete genome of Pseudomonas batumici UCM B-321 producer of the batumin antibiotic with strong antistaphilococcal and potential anticancer activity.</title>
        <authorList>
            <person name="Klochko V.V."/>
            <person name="Zelena L.B."/>
            <person name="Elena K.A."/>
            <person name="Reva O.N."/>
        </authorList>
    </citation>
    <scope>NUCLEOTIDE SEQUENCE [LARGE SCALE GENOMIC DNA]</scope>
    <source>
        <strain evidence="11 12">UCM B-321</strain>
    </source>
</reference>
<dbReference type="PROSITE" id="PS00165">
    <property type="entry name" value="DEHYDRATASE_SER_THR"/>
    <property type="match status" value="1"/>
</dbReference>
<keyword evidence="12" id="KW-1185">Reference proteome</keyword>
<dbReference type="SUPFAM" id="SSF53686">
    <property type="entry name" value="Tryptophan synthase beta subunit-like PLP-dependent enzymes"/>
    <property type="match status" value="1"/>
</dbReference>
<dbReference type="STRING" id="226910.UCMB321_1180"/>
<dbReference type="GO" id="GO:0030378">
    <property type="term" value="F:serine racemase activity"/>
    <property type="evidence" value="ECO:0007669"/>
    <property type="project" value="TreeGrafter"/>
</dbReference>
<sequence length="328" mass="34515">MTSHPIQLADIEQAAQRIQGHAVETPLLEFHSLNEQCQGRVLIKPEVLQRTGSFKFRGAYNTLASLSPEERVRGVLAFSSGNHAQGVACAARLLGIGATILMPKDAPPLKIRRTREYGAQVVLFDRETEDREAIAATLTAESGAVLVKPYDDPRVMAGQGTLGLEIARQAQALGLRPEVALVPCGGGGLIAGVSVALHSQFPQIAVYAVEPDGFDDTGRSLAAGSRQTLAPGGHSICDAILTAAPGELTFEINRRLLSGALTVTDAEVRFALRWAFENLKLVVEPGGVVGLAALLAGRIALEGRCAVVVLSGGNADPALFAETLLTTD</sequence>
<keyword evidence="6" id="KW-0460">Magnesium</keyword>
<comment type="cofactor">
    <cofactor evidence="4">
        <name>Mg(2+)</name>
        <dbReference type="ChEBI" id="CHEBI:18420"/>
    </cofactor>
</comment>
<dbReference type="OrthoDB" id="9811476at2"/>
<comment type="similarity">
    <text evidence="5">Belongs to the serine/threonine dehydratase family.</text>
</comment>
<evidence type="ECO:0000313" key="11">
    <source>
        <dbReference type="EMBL" id="KIH84936.1"/>
    </source>
</evidence>
<dbReference type="EMBL" id="JXDG01000012">
    <property type="protein sequence ID" value="KIH84936.1"/>
    <property type="molecule type" value="Genomic_DNA"/>
</dbReference>
<organism evidence="11 12">
    <name type="scientific">Pseudomonas batumici</name>
    <dbReference type="NCBI Taxonomy" id="226910"/>
    <lineage>
        <taxon>Bacteria</taxon>
        <taxon>Pseudomonadati</taxon>
        <taxon>Pseudomonadota</taxon>
        <taxon>Gammaproteobacteria</taxon>
        <taxon>Pseudomonadales</taxon>
        <taxon>Pseudomonadaceae</taxon>
        <taxon>Pseudomonas</taxon>
    </lineage>
</organism>
<dbReference type="Pfam" id="PF00291">
    <property type="entry name" value="PALP"/>
    <property type="match status" value="1"/>
</dbReference>
<dbReference type="Proteomes" id="UP000031535">
    <property type="component" value="Unassembled WGS sequence"/>
</dbReference>
<keyword evidence="8" id="KW-0456">Lyase</keyword>
<dbReference type="RefSeq" id="WP_040064586.1">
    <property type="nucleotide sequence ID" value="NZ_JXDG01000012.1"/>
</dbReference>
<dbReference type="CDD" id="cd01562">
    <property type="entry name" value="Thr-dehyd"/>
    <property type="match status" value="1"/>
</dbReference>
<dbReference type="GO" id="GO:0018114">
    <property type="term" value="F:threonine racemase activity"/>
    <property type="evidence" value="ECO:0007669"/>
    <property type="project" value="TreeGrafter"/>
</dbReference>
<dbReference type="GO" id="GO:0000287">
    <property type="term" value="F:magnesium ion binding"/>
    <property type="evidence" value="ECO:0007669"/>
    <property type="project" value="TreeGrafter"/>
</dbReference>
<evidence type="ECO:0000256" key="3">
    <source>
        <dbReference type="ARBA" id="ARBA00001936"/>
    </source>
</evidence>
<dbReference type="InterPro" id="IPR001926">
    <property type="entry name" value="TrpB-like_PALP"/>
</dbReference>
<dbReference type="PANTHER" id="PTHR43050">
    <property type="entry name" value="SERINE / THREONINE RACEMASE FAMILY MEMBER"/>
    <property type="match status" value="1"/>
</dbReference>
<dbReference type="PATRIC" id="fig|226910.6.peg.1171"/>
<dbReference type="PANTHER" id="PTHR43050:SF1">
    <property type="entry name" value="SERINE RACEMASE"/>
    <property type="match status" value="1"/>
</dbReference>
<evidence type="ECO:0000256" key="7">
    <source>
        <dbReference type="ARBA" id="ARBA00022898"/>
    </source>
</evidence>
<protein>
    <submittedName>
        <fullName evidence="11">Threonine dehydratase, catabolic</fullName>
    </submittedName>
</protein>
<comment type="cofactor">
    <cofactor evidence="1">
        <name>Ca(2+)</name>
        <dbReference type="ChEBI" id="CHEBI:29108"/>
    </cofactor>
</comment>
<gene>
    <name evidence="10" type="ORF">UCMB321_1180</name>
    <name evidence="11" type="ORF">UCMB321_1264</name>
</gene>